<gene>
    <name evidence="5" type="primary">ubiX</name>
    <name evidence="7" type="ORF">BN938_1931</name>
</gene>
<dbReference type="HOGENOM" id="CLU_074522_0_1_10"/>
<feature type="binding site" evidence="5">
    <location>
        <position position="152"/>
    </location>
    <ligand>
        <name>dimethylallyl phosphate</name>
        <dbReference type="ChEBI" id="CHEBI:88052"/>
    </ligand>
</feature>
<dbReference type="OrthoDB" id="9781577at2"/>
<dbReference type="Gene3D" id="3.40.50.1950">
    <property type="entry name" value="Flavin prenyltransferase-like"/>
    <property type="match status" value="1"/>
</dbReference>
<keyword evidence="2 5" id="KW-0285">Flavoprotein</keyword>
<keyword evidence="7" id="KW-0456">Lyase</keyword>
<feature type="binding site" evidence="5">
    <location>
        <position position="168"/>
    </location>
    <ligand>
        <name>dimethylallyl phosphate</name>
        <dbReference type="ChEBI" id="CHEBI:88052"/>
    </ligand>
</feature>
<evidence type="ECO:0000256" key="2">
    <source>
        <dbReference type="ARBA" id="ARBA00022630"/>
    </source>
</evidence>
<evidence type="ECO:0000256" key="3">
    <source>
        <dbReference type="ARBA" id="ARBA00022643"/>
    </source>
</evidence>
<evidence type="ECO:0000256" key="5">
    <source>
        <dbReference type="HAMAP-Rule" id="MF_01984"/>
    </source>
</evidence>
<name>A0A060RDP6_9BACT</name>
<evidence type="ECO:0000259" key="6">
    <source>
        <dbReference type="Pfam" id="PF02441"/>
    </source>
</evidence>
<protein>
    <recommendedName>
        <fullName evidence="5">Flavin prenyltransferase UbiX</fullName>
        <ecNumber evidence="5">2.5.1.129</ecNumber>
    </recommendedName>
</protein>
<dbReference type="NCBIfam" id="TIGR00421">
    <property type="entry name" value="ubiX_pad"/>
    <property type="match status" value="1"/>
</dbReference>
<feature type="binding site" evidence="5">
    <location>
        <position position="122"/>
    </location>
    <ligand>
        <name>FMN</name>
        <dbReference type="ChEBI" id="CHEBI:58210"/>
    </ligand>
</feature>
<dbReference type="InterPro" id="IPR003382">
    <property type="entry name" value="Flavoprotein"/>
</dbReference>
<dbReference type="InterPro" id="IPR004507">
    <property type="entry name" value="UbiX-like"/>
</dbReference>
<evidence type="ECO:0000256" key="4">
    <source>
        <dbReference type="ARBA" id="ARBA00022679"/>
    </source>
</evidence>
<organism evidence="7 8">
    <name type="scientific">Mucinivorans hirudinis</name>
    <dbReference type="NCBI Taxonomy" id="1433126"/>
    <lineage>
        <taxon>Bacteria</taxon>
        <taxon>Pseudomonadati</taxon>
        <taxon>Bacteroidota</taxon>
        <taxon>Bacteroidia</taxon>
        <taxon>Bacteroidales</taxon>
        <taxon>Rikenellaceae</taxon>
        <taxon>Mucinivorans</taxon>
    </lineage>
</organism>
<evidence type="ECO:0000256" key="1">
    <source>
        <dbReference type="ARBA" id="ARBA00022602"/>
    </source>
</evidence>
<comment type="similarity">
    <text evidence="5">Belongs to the UbiX/PAD1 family.</text>
</comment>
<dbReference type="GO" id="GO:0106141">
    <property type="term" value="F:flavin prenyltransferase activity"/>
    <property type="evidence" value="ECO:0007669"/>
    <property type="project" value="UniProtKB-EC"/>
</dbReference>
<dbReference type="EC" id="2.5.1.129" evidence="5"/>
<keyword evidence="8" id="KW-1185">Reference proteome</keyword>
<sequence length="185" mass="20334">MKIAVAITGASGAVYARQFIAQLLVCRQVEGIFVVLSGNADAVAEHELGAKWSFDDKRITLFERDDFFNRLASGSAGADAMVIIPCSMGTLGRIAAGVSDDLITRAADVMLKERRRLVLVPRESPYSLVHLNNMVALTQAGAIILPASPGFYHRPTTIEELIKSVTQRIMQLLGIQDEDRYKWKN</sequence>
<feature type="binding site" evidence="5">
    <location>
        <position position="37"/>
    </location>
    <ligand>
        <name>FMN</name>
        <dbReference type="ChEBI" id="CHEBI:58210"/>
    </ligand>
</feature>
<keyword evidence="1 5" id="KW-0637">Prenyltransferase</keyword>
<feature type="binding site" evidence="5">
    <location>
        <begin position="87"/>
        <end position="90"/>
    </location>
    <ligand>
        <name>FMN</name>
        <dbReference type="ChEBI" id="CHEBI:58210"/>
    </ligand>
</feature>
<evidence type="ECO:0000313" key="8">
    <source>
        <dbReference type="Proteomes" id="UP000027616"/>
    </source>
</evidence>
<comment type="catalytic activity">
    <reaction evidence="5">
        <text>dimethylallyl phosphate + FMNH2 = prenylated FMNH2 + phosphate</text>
        <dbReference type="Rhea" id="RHEA:37743"/>
        <dbReference type="ChEBI" id="CHEBI:43474"/>
        <dbReference type="ChEBI" id="CHEBI:57618"/>
        <dbReference type="ChEBI" id="CHEBI:87467"/>
        <dbReference type="ChEBI" id="CHEBI:88052"/>
        <dbReference type="EC" id="2.5.1.129"/>
    </reaction>
</comment>
<dbReference type="HAMAP" id="MF_01984">
    <property type="entry name" value="ubiX_pad"/>
    <property type="match status" value="1"/>
</dbReference>
<comment type="function">
    <text evidence="5">Flavin prenyltransferase that catalyzes the synthesis of the prenylated FMN cofactor (prenyl-FMN) for 4-hydroxy-3-polyprenylbenzoic acid decarboxylase UbiD. The prenyltransferase is metal-independent and links a dimethylallyl moiety from dimethylallyl monophosphate (DMAP) to the flavin N5 and C6 atoms of FMN.</text>
</comment>
<evidence type="ECO:0000313" key="7">
    <source>
        <dbReference type="EMBL" id="CDN32009.1"/>
    </source>
</evidence>
<comment type="caution">
    <text evidence="5">Lacks conserved residue(s) required for the propagation of feature annotation.</text>
</comment>
<dbReference type="AlphaFoldDB" id="A0A060RDP6"/>
<keyword evidence="3 5" id="KW-0288">FMN</keyword>
<dbReference type="Proteomes" id="UP000027616">
    <property type="component" value="Chromosome I"/>
</dbReference>
<reference evidence="7 8" key="1">
    <citation type="journal article" date="2015" name="Genome Announc.">
        <title>Complete Genome Sequence of the Novel Leech Symbiont Mucinivorans hirudinis M3T.</title>
        <authorList>
            <person name="Nelson M.C."/>
            <person name="Bomar L."/>
            <person name="Graf J."/>
        </authorList>
    </citation>
    <scope>NUCLEOTIDE SEQUENCE [LARGE SCALE GENOMIC DNA]</scope>
    <source>
        <strain evidence="8">M3</strain>
    </source>
</reference>
<feature type="binding site" evidence="5">
    <location>
        <begin position="9"/>
        <end position="11"/>
    </location>
    <ligand>
        <name>FMN</name>
        <dbReference type="ChEBI" id="CHEBI:58210"/>
    </ligand>
</feature>
<dbReference type="PATRIC" id="fig|1433126.3.peg.1908"/>
<accession>A0A060RDP6</accession>
<dbReference type="SUPFAM" id="SSF52507">
    <property type="entry name" value="Homo-oligomeric flavin-containing Cys decarboxylases, HFCD"/>
    <property type="match status" value="1"/>
</dbReference>
<dbReference type="KEGG" id="rbc:BN938_1931"/>
<dbReference type="STRING" id="1433126.BN938_1931"/>
<dbReference type="EMBL" id="HG934468">
    <property type="protein sequence ID" value="CDN32009.1"/>
    <property type="molecule type" value="Genomic_DNA"/>
</dbReference>
<dbReference type="eggNOG" id="COG0163">
    <property type="taxonomic scope" value="Bacteria"/>
</dbReference>
<proteinExistence type="inferred from homology"/>
<dbReference type="GO" id="GO:0016829">
    <property type="term" value="F:lyase activity"/>
    <property type="evidence" value="ECO:0007669"/>
    <property type="project" value="UniProtKB-KW"/>
</dbReference>
<feature type="domain" description="Flavoprotein" evidence="6">
    <location>
        <begin position="1"/>
        <end position="170"/>
    </location>
</feature>
<keyword evidence="4 5" id="KW-0808">Transferase</keyword>
<dbReference type="Pfam" id="PF02441">
    <property type="entry name" value="Flavoprotein"/>
    <property type="match status" value="1"/>
</dbReference>
<dbReference type="InterPro" id="IPR036551">
    <property type="entry name" value="Flavin_trans-like"/>
</dbReference>
<dbReference type="NCBIfam" id="NF004685">
    <property type="entry name" value="PRK06029.1"/>
    <property type="match status" value="1"/>
</dbReference>